<proteinExistence type="predicted"/>
<reference evidence="2" key="2">
    <citation type="submission" date="2023-05" db="EMBL/GenBank/DDBJ databases">
        <authorList>
            <consortium name="Lawrence Berkeley National Laboratory"/>
            <person name="Steindorff A."/>
            <person name="Hensen N."/>
            <person name="Bonometti L."/>
            <person name="Westerberg I."/>
            <person name="Brannstrom I.O."/>
            <person name="Guillou S."/>
            <person name="Cros-Aarteil S."/>
            <person name="Calhoun S."/>
            <person name="Haridas S."/>
            <person name="Kuo A."/>
            <person name="Mondo S."/>
            <person name="Pangilinan J."/>
            <person name="Riley R."/>
            <person name="Labutti K."/>
            <person name="Andreopoulos B."/>
            <person name="Lipzen A."/>
            <person name="Chen C."/>
            <person name="Yanf M."/>
            <person name="Daum C."/>
            <person name="Ng V."/>
            <person name="Clum A."/>
            <person name="Ohm R."/>
            <person name="Martin F."/>
            <person name="Silar P."/>
            <person name="Natvig D."/>
            <person name="Lalanne C."/>
            <person name="Gautier V."/>
            <person name="Ament-Velasquez S.L."/>
            <person name="Kruys A."/>
            <person name="Hutchinson M.I."/>
            <person name="Powell A.J."/>
            <person name="Barry K."/>
            <person name="Miller A.N."/>
            <person name="Grigoriev I.V."/>
            <person name="Debuchy R."/>
            <person name="Gladieux P."/>
            <person name="Thoren M.H."/>
            <person name="Johannesson H."/>
        </authorList>
    </citation>
    <scope>NUCLEOTIDE SEQUENCE</scope>
    <source>
        <strain evidence="2">PSN293</strain>
    </source>
</reference>
<dbReference type="InterPro" id="IPR052895">
    <property type="entry name" value="HetReg/Transcr_Mod"/>
</dbReference>
<dbReference type="PANTHER" id="PTHR24148">
    <property type="entry name" value="ANKYRIN REPEAT DOMAIN-CONTAINING PROTEIN 39 HOMOLOG-RELATED"/>
    <property type="match status" value="1"/>
</dbReference>
<feature type="domain" description="Heterokaryon incompatibility" evidence="1">
    <location>
        <begin position="48"/>
        <end position="210"/>
    </location>
</feature>
<organism evidence="2 3">
    <name type="scientific">Rhypophila decipiens</name>
    <dbReference type="NCBI Taxonomy" id="261697"/>
    <lineage>
        <taxon>Eukaryota</taxon>
        <taxon>Fungi</taxon>
        <taxon>Dikarya</taxon>
        <taxon>Ascomycota</taxon>
        <taxon>Pezizomycotina</taxon>
        <taxon>Sordariomycetes</taxon>
        <taxon>Sordariomycetidae</taxon>
        <taxon>Sordariales</taxon>
        <taxon>Naviculisporaceae</taxon>
        <taxon>Rhypophila</taxon>
    </lineage>
</organism>
<evidence type="ECO:0000313" key="3">
    <source>
        <dbReference type="Proteomes" id="UP001301769"/>
    </source>
</evidence>
<sequence>MFTYKPLAPDGAEIRLVEIKPSAEFNDPLECSVLHMPFQDDMMVLPAEALSYTWGNPNETKTISVDGYSFPVTTNLESALRHLRHDQSPRRLWIDAICINQTDNSEKATQIPIMHLIYYRASRVVVWLGDGSSSPNSQEDSRLAVEHIRAIHSLVIPGREEEVSETRNYREWPMPLFPRPPFSKDESRKALAFYRLLAQPWWQRAWITQEVTFGRNIIVNWGRHSVTWVQMKVTLQVARVNHVPITLLTDLSSHGSLMEEDENRPSWPAQRLNNALRLLYDRSRALKRINGISNQPSSSAAGDDNQARRGESDLAELSWSLGINRARACQLPHDRIYSVLGITGEAFRDKIHPSYTQPVQQLYCSLVKSFYDATGGCLDIILQSQHGIWHDPSSLHPSWAPDWSQAERIAVFHLDGHTQIPLNYYGGNQSFGCSISSSDTMPELSVRGWRLGGLHKVGLEFDHLLNPEQPFFDNKSKKLFSPGPGIPPPLRGRTWWEFRSGLSLIILLDPLTKLLPGDDPIWGRPIEAFLCAVALFAVPSARGQFLPRSLRQALATGGDDTCNTESGLALASVAMIPEEKRFSKMDSLTDELVYLVATRTIGQLEDGRLVLAPDSAEEGDGVCILAGCSNAVVLRSRASGGMEGEDPFTLLGDCYVMGLHESINNTSKEPGESGGRGLMELVLV</sequence>
<name>A0AAN7B2G4_9PEZI</name>
<dbReference type="InterPro" id="IPR010730">
    <property type="entry name" value="HET"/>
</dbReference>
<dbReference type="Proteomes" id="UP001301769">
    <property type="component" value="Unassembled WGS sequence"/>
</dbReference>
<gene>
    <name evidence="2" type="ORF">QBC37DRAFT_452576</name>
</gene>
<dbReference type="Pfam" id="PF06985">
    <property type="entry name" value="HET"/>
    <property type="match status" value="1"/>
</dbReference>
<keyword evidence="3" id="KW-1185">Reference proteome</keyword>
<reference evidence="2" key="1">
    <citation type="journal article" date="2023" name="Mol. Phylogenet. Evol.">
        <title>Genome-scale phylogeny and comparative genomics of the fungal order Sordariales.</title>
        <authorList>
            <person name="Hensen N."/>
            <person name="Bonometti L."/>
            <person name="Westerberg I."/>
            <person name="Brannstrom I.O."/>
            <person name="Guillou S."/>
            <person name="Cros-Aarteil S."/>
            <person name="Calhoun S."/>
            <person name="Haridas S."/>
            <person name="Kuo A."/>
            <person name="Mondo S."/>
            <person name="Pangilinan J."/>
            <person name="Riley R."/>
            <person name="LaButti K."/>
            <person name="Andreopoulos B."/>
            <person name="Lipzen A."/>
            <person name="Chen C."/>
            <person name="Yan M."/>
            <person name="Daum C."/>
            <person name="Ng V."/>
            <person name="Clum A."/>
            <person name="Steindorff A."/>
            <person name="Ohm R.A."/>
            <person name="Martin F."/>
            <person name="Silar P."/>
            <person name="Natvig D.O."/>
            <person name="Lalanne C."/>
            <person name="Gautier V."/>
            <person name="Ament-Velasquez S.L."/>
            <person name="Kruys A."/>
            <person name="Hutchinson M.I."/>
            <person name="Powell A.J."/>
            <person name="Barry K."/>
            <person name="Miller A.N."/>
            <person name="Grigoriev I.V."/>
            <person name="Debuchy R."/>
            <person name="Gladieux P."/>
            <person name="Hiltunen Thoren M."/>
            <person name="Johannesson H."/>
        </authorList>
    </citation>
    <scope>NUCLEOTIDE SEQUENCE</scope>
    <source>
        <strain evidence="2">PSN293</strain>
    </source>
</reference>
<dbReference type="EMBL" id="MU858242">
    <property type="protein sequence ID" value="KAK4208463.1"/>
    <property type="molecule type" value="Genomic_DNA"/>
</dbReference>
<evidence type="ECO:0000313" key="2">
    <source>
        <dbReference type="EMBL" id="KAK4208463.1"/>
    </source>
</evidence>
<comment type="caution">
    <text evidence="2">The sequence shown here is derived from an EMBL/GenBank/DDBJ whole genome shotgun (WGS) entry which is preliminary data.</text>
</comment>
<dbReference type="PANTHER" id="PTHR24148:SF64">
    <property type="entry name" value="HETEROKARYON INCOMPATIBILITY DOMAIN-CONTAINING PROTEIN"/>
    <property type="match status" value="1"/>
</dbReference>
<evidence type="ECO:0000259" key="1">
    <source>
        <dbReference type="Pfam" id="PF06985"/>
    </source>
</evidence>
<dbReference type="AlphaFoldDB" id="A0AAN7B2G4"/>
<protein>
    <submittedName>
        <fullName evidence="2">Heterokaryon incompatibility protein-domain-containing protein</fullName>
    </submittedName>
</protein>
<accession>A0AAN7B2G4</accession>